<organism evidence="1">
    <name type="scientific">Methylobacterium bullatum</name>
    <dbReference type="NCBI Taxonomy" id="570505"/>
    <lineage>
        <taxon>Bacteria</taxon>
        <taxon>Pseudomonadati</taxon>
        <taxon>Pseudomonadota</taxon>
        <taxon>Alphaproteobacteria</taxon>
        <taxon>Hyphomicrobiales</taxon>
        <taxon>Methylobacteriaceae</taxon>
        <taxon>Methylobacterium</taxon>
    </lineage>
</organism>
<accession>A0A679JH50</accession>
<dbReference type="AlphaFoldDB" id="A0A679JH50"/>
<evidence type="ECO:0000313" key="1">
    <source>
        <dbReference type="EMBL" id="CAA2105636.1"/>
    </source>
</evidence>
<protein>
    <recommendedName>
        <fullName evidence="2">Co-chaperone DjlA N-terminal domain-containing protein</fullName>
    </recommendedName>
</protein>
<gene>
    <name evidence="1" type="ORF">MBUL_03292</name>
</gene>
<evidence type="ECO:0008006" key="2">
    <source>
        <dbReference type="Google" id="ProtNLM"/>
    </source>
</evidence>
<dbReference type="CDD" id="cd07176">
    <property type="entry name" value="terB"/>
    <property type="match status" value="1"/>
</dbReference>
<dbReference type="SUPFAM" id="SSF158682">
    <property type="entry name" value="TerB-like"/>
    <property type="match status" value="1"/>
</dbReference>
<dbReference type="Gene3D" id="1.10.3680.10">
    <property type="entry name" value="TerB-like"/>
    <property type="match status" value="1"/>
</dbReference>
<sequence length="150" mass="16055">MGIFQNLLEHVTAYVGDKTLMQAAVSAASNVIVADSEVDEGEVEVALAAMRANPIIEKGYDTLMLEAELFDGIARARTRVGRADNLSRVAAIADRSLEQRNGVFLIAADAADHEGISDVEHQALEEIAEALSVDKETLLRLAPVKPSNPS</sequence>
<name>A0A679JH50_9HYPH</name>
<dbReference type="EMBL" id="LR743504">
    <property type="protein sequence ID" value="CAA2105636.1"/>
    <property type="molecule type" value="Genomic_DNA"/>
</dbReference>
<proteinExistence type="predicted"/>
<dbReference type="InterPro" id="IPR029024">
    <property type="entry name" value="TerB-like"/>
</dbReference>
<reference evidence="1" key="1">
    <citation type="submission" date="2019-12" db="EMBL/GenBank/DDBJ databases">
        <authorList>
            <person name="Cremers G."/>
        </authorList>
    </citation>
    <scope>NUCLEOTIDE SEQUENCE</scope>
    <source>
        <strain evidence="1">Mbul1</strain>
    </source>
</reference>